<dbReference type="GO" id="GO:0009247">
    <property type="term" value="P:glycolipid biosynthetic process"/>
    <property type="evidence" value="ECO:0007669"/>
    <property type="project" value="InterPro"/>
</dbReference>
<evidence type="ECO:0000313" key="13">
    <source>
        <dbReference type="EMBL" id="ROL55249.1"/>
    </source>
</evidence>
<evidence type="ECO:0000256" key="11">
    <source>
        <dbReference type="SAM" id="Phobius"/>
    </source>
</evidence>
<dbReference type="GO" id="GO:0000139">
    <property type="term" value="C:Golgi membrane"/>
    <property type="evidence" value="ECO:0007669"/>
    <property type="project" value="UniProtKB-SubCell"/>
</dbReference>
<keyword evidence="5" id="KW-0735">Signal-anchor</keyword>
<gene>
    <name evidence="13" type="ORF">DPX16_5759</name>
</gene>
<feature type="chain" id="PRO_5018327414" evidence="12">
    <location>
        <begin position="20"/>
        <end position="687"/>
    </location>
</feature>
<comment type="subcellular location">
    <subcellularLocation>
        <location evidence="1">Golgi apparatus membrane</location>
        <topology evidence="1">Single-pass type II membrane protein</topology>
    </subcellularLocation>
</comment>
<feature type="signal peptide" evidence="12">
    <location>
        <begin position="1"/>
        <end position="19"/>
    </location>
</feature>
<dbReference type="Gene3D" id="3.40.50.300">
    <property type="entry name" value="P-loop containing nucleotide triphosphate hydrolases"/>
    <property type="match status" value="1"/>
</dbReference>
<name>A0A3N0Z9Y9_ANAGA</name>
<dbReference type="AlphaFoldDB" id="A0A3N0Z9Y9"/>
<keyword evidence="6 11" id="KW-1133">Transmembrane helix</keyword>
<dbReference type="InterPro" id="IPR009729">
    <property type="entry name" value="Gal-3-0_sulfotransfrase"/>
</dbReference>
<evidence type="ECO:0000256" key="2">
    <source>
        <dbReference type="ARBA" id="ARBA00008124"/>
    </source>
</evidence>
<evidence type="ECO:0000256" key="12">
    <source>
        <dbReference type="SAM" id="SignalP"/>
    </source>
</evidence>
<dbReference type="InterPro" id="IPR027417">
    <property type="entry name" value="P-loop_NTPase"/>
</dbReference>
<dbReference type="PROSITE" id="PS51257">
    <property type="entry name" value="PROKAR_LIPOPROTEIN"/>
    <property type="match status" value="1"/>
</dbReference>
<sequence length="687" mass="78499">MNSAKEFCVGVVWFAGCHASCWSRCCGSRAFPGDLAGISEANRSIGGKLSAYRLLLMMCVRVTCCSRLRFMWFALMVLTVLCVALQMLGVVRQARSSKVLKLVSEQLVRMPAEIHRPMKRKDWENLESLWAVSAAIVEEPVDQHSFIQRRDESENPHSEEEREQVLEVARKMFTSTTKAVPPMEANKFLLDQVAKLFPHQPQRPVITKNNHEIQKPPQSDDDTDKYTVKSQAVTCQPKNHIVFLKTHKTASSTILNILYRYGDSHNLTFALPLNMHSQLFYPAFFAAHFVEGVRARSVKEFHILCNHMRFSSQEVRKLMPKDTFYFSILRNPVAMMESLFVYYKAIPAFRVVKSLEEFLIQGGRSYNASVPNNHYGRNILTFDFGLDNTAPENDTELDRRSAEVIAAVERDFPLILISEYFDESLVLLKHALCWSLDDVSSFRLNSRSERSRRPLSAETTERVKQWNSLDWRLYQHFNATFWKRIDSTLGRAKLQQEVELLRAKRMKLEQMCLQEGGAVDPAKVQDSSLKPFQYGAAVIQGYNLRLGLNNDTRRLCQRLITPELQYTSALYTKQFPQLAAARAAAAKKIAASRNIATHRAVKRNIETNAHIAMTNNTSHNNTNIAIADKHSLNILANSVVHSERQDNFDVYSVTKQYKNKEIKGNSDKHTTQKHFINSKGPQESTLL</sequence>
<keyword evidence="8 11" id="KW-0472">Membrane</keyword>
<dbReference type="Proteomes" id="UP000281406">
    <property type="component" value="Unassembled WGS sequence"/>
</dbReference>
<evidence type="ECO:0000256" key="8">
    <source>
        <dbReference type="ARBA" id="ARBA00023136"/>
    </source>
</evidence>
<keyword evidence="9" id="KW-0325">Glycoprotein</keyword>
<evidence type="ECO:0000313" key="14">
    <source>
        <dbReference type="Proteomes" id="UP000281406"/>
    </source>
</evidence>
<evidence type="ECO:0000256" key="4">
    <source>
        <dbReference type="ARBA" id="ARBA00022692"/>
    </source>
</evidence>
<dbReference type="OrthoDB" id="514299at2759"/>
<keyword evidence="3 13" id="KW-0808">Transferase</keyword>
<dbReference type="SUPFAM" id="SSF52540">
    <property type="entry name" value="P-loop containing nucleoside triphosphate hydrolases"/>
    <property type="match status" value="1"/>
</dbReference>
<evidence type="ECO:0000256" key="7">
    <source>
        <dbReference type="ARBA" id="ARBA00023034"/>
    </source>
</evidence>
<evidence type="ECO:0000256" key="1">
    <source>
        <dbReference type="ARBA" id="ARBA00004323"/>
    </source>
</evidence>
<evidence type="ECO:0000256" key="5">
    <source>
        <dbReference type="ARBA" id="ARBA00022968"/>
    </source>
</evidence>
<keyword evidence="7" id="KW-0333">Golgi apparatus</keyword>
<keyword evidence="14" id="KW-1185">Reference proteome</keyword>
<feature type="compositionally biased region" description="Polar residues" evidence="10">
    <location>
        <begin position="673"/>
        <end position="687"/>
    </location>
</feature>
<dbReference type="EMBL" id="RJVU01001449">
    <property type="protein sequence ID" value="ROL55249.1"/>
    <property type="molecule type" value="Genomic_DNA"/>
</dbReference>
<feature type="compositionally biased region" description="Basic and acidic residues" evidence="10">
    <location>
        <begin position="661"/>
        <end position="670"/>
    </location>
</feature>
<accession>A0A3N0Z9Y9</accession>
<keyword evidence="4 11" id="KW-0812">Transmembrane</keyword>
<evidence type="ECO:0000256" key="10">
    <source>
        <dbReference type="SAM" id="MobiDB-lite"/>
    </source>
</evidence>
<proteinExistence type="inferred from homology"/>
<keyword evidence="12" id="KW-0732">Signal</keyword>
<comment type="similarity">
    <text evidence="2">Belongs to the galactose-3-O-sulfotransferase family.</text>
</comment>
<evidence type="ECO:0000256" key="3">
    <source>
        <dbReference type="ARBA" id="ARBA00022679"/>
    </source>
</evidence>
<feature type="transmembrane region" description="Helical" evidence="11">
    <location>
        <begin position="70"/>
        <end position="91"/>
    </location>
</feature>
<protein>
    <submittedName>
        <fullName evidence="13">Galactose-3-O-sulfotransferase 2</fullName>
    </submittedName>
</protein>
<dbReference type="GO" id="GO:0001733">
    <property type="term" value="F:galactosylceramide sulfotransferase activity"/>
    <property type="evidence" value="ECO:0007669"/>
    <property type="project" value="InterPro"/>
</dbReference>
<reference evidence="13 14" key="1">
    <citation type="submission" date="2018-10" db="EMBL/GenBank/DDBJ databases">
        <title>Genome assembly for a Yunnan-Guizhou Plateau 3E fish, Anabarilius grahami (Regan), and its evolutionary and genetic applications.</title>
        <authorList>
            <person name="Jiang W."/>
        </authorList>
    </citation>
    <scope>NUCLEOTIDE SEQUENCE [LARGE SCALE GENOMIC DNA]</scope>
    <source>
        <strain evidence="13">AG-KIZ</strain>
        <tissue evidence="13">Muscle</tissue>
    </source>
</reference>
<dbReference type="PANTHER" id="PTHR14647:SF62">
    <property type="entry name" value="GALACTOSE-3-O-SULFOTRANSFERASE 2"/>
    <property type="match status" value="1"/>
</dbReference>
<feature type="region of interest" description="Disordered" evidence="10">
    <location>
        <begin position="661"/>
        <end position="687"/>
    </location>
</feature>
<organism evidence="13 14">
    <name type="scientific">Anabarilius grahami</name>
    <name type="common">Kanglang fish</name>
    <name type="synonym">Barilius grahami</name>
    <dbReference type="NCBI Taxonomy" id="495550"/>
    <lineage>
        <taxon>Eukaryota</taxon>
        <taxon>Metazoa</taxon>
        <taxon>Chordata</taxon>
        <taxon>Craniata</taxon>
        <taxon>Vertebrata</taxon>
        <taxon>Euteleostomi</taxon>
        <taxon>Actinopterygii</taxon>
        <taxon>Neopterygii</taxon>
        <taxon>Teleostei</taxon>
        <taxon>Ostariophysi</taxon>
        <taxon>Cypriniformes</taxon>
        <taxon>Xenocyprididae</taxon>
        <taxon>Xenocypridinae</taxon>
        <taxon>Xenocypridinae incertae sedis</taxon>
        <taxon>Anabarilius</taxon>
    </lineage>
</organism>
<evidence type="ECO:0000256" key="6">
    <source>
        <dbReference type="ARBA" id="ARBA00022989"/>
    </source>
</evidence>
<dbReference type="Pfam" id="PF06990">
    <property type="entry name" value="Gal-3-0_sulfotr"/>
    <property type="match status" value="1"/>
</dbReference>
<evidence type="ECO:0000256" key="9">
    <source>
        <dbReference type="ARBA" id="ARBA00023180"/>
    </source>
</evidence>
<dbReference type="PANTHER" id="PTHR14647">
    <property type="entry name" value="GALACTOSE-3-O-SULFOTRANSFERASE"/>
    <property type="match status" value="1"/>
</dbReference>
<comment type="caution">
    <text evidence="13">The sequence shown here is derived from an EMBL/GenBank/DDBJ whole genome shotgun (WGS) entry which is preliminary data.</text>
</comment>